<dbReference type="KEGG" id="sve:SVEN_2106"/>
<feature type="compositionally biased region" description="Basic and acidic residues" evidence="1">
    <location>
        <begin position="15"/>
        <end position="25"/>
    </location>
</feature>
<evidence type="ECO:0000256" key="1">
    <source>
        <dbReference type="SAM" id="MobiDB-lite"/>
    </source>
</evidence>
<proteinExistence type="predicted"/>
<dbReference type="STRING" id="953739.SVEN_2106"/>
<dbReference type="Proteomes" id="UP000006854">
    <property type="component" value="Chromosome"/>
</dbReference>
<dbReference type="PATRIC" id="fig|953739.5.peg.4267"/>
<dbReference type="OrthoDB" id="4335093at2"/>
<dbReference type="EMBL" id="FR845719">
    <property type="protein sequence ID" value="CCA55392.1"/>
    <property type="molecule type" value="Genomic_DNA"/>
</dbReference>
<name>F2RL03_STRVP</name>
<gene>
    <name evidence="2" type="ordered locus">SVEN_2106</name>
</gene>
<organism evidence="2 3">
    <name type="scientific">Streptomyces venezuelae (strain ATCC 10712 / CBS 650.69 / DSM 40230 / JCM 4526 / NBRC 13096 / PD 04745)</name>
    <dbReference type="NCBI Taxonomy" id="953739"/>
    <lineage>
        <taxon>Bacteria</taxon>
        <taxon>Bacillati</taxon>
        <taxon>Actinomycetota</taxon>
        <taxon>Actinomycetes</taxon>
        <taxon>Kitasatosporales</taxon>
        <taxon>Streptomycetaceae</taxon>
        <taxon>Streptomyces</taxon>
    </lineage>
</organism>
<dbReference type="AlphaFoldDB" id="F2RL03"/>
<evidence type="ECO:0000313" key="3">
    <source>
        <dbReference type="Proteomes" id="UP000006854"/>
    </source>
</evidence>
<dbReference type="GeneID" id="51862680"/>
<dbReference type="eggNOG" id="ENOG503266E">
    <property type="taxonomic scope" value="Bacteria"/>
</dbReference>
<accession>F2RL03</accession>
<reference evidence="2 3" key="1">
    <citation type="journal article" date="2011" name="BMC Genomics">
        <title>Genome-wide analysis of the role of GlnR in Streptomyces venezuelae provides new insights into global nitrogen regulation in actinomycetes.</title>
        <authorList>
            <person name="Pullan S.T."/>
            <person name="Bibb M.J."/>
            <person name="Merrick M."/>
        </authorList>
    </citation>
    <scope>NUCLEOTIDE SEQUENCE [LARGE SCALE GENOMIC DNA]</scope>
    <source>
        <strain evidence="2">ATCC 10712</strain>
    </source>
</reference>
<evidence type="ECO:0000313" key="2">
    <source>
        <dbReference type="EMBL" id="CCA55392.1"/>
    </source>
</evidence>
<dbReference type="RefSeq" id="WP_015033310.1">
    <property type="nucleotide sequence ID" value="NC_018750.1"/>
</dbReference>
<sequence>MNPNSTPPGGLSAREAAERGEKAVRDVGATPGPQTAAQDADPRAVLLDTISTALNAAGYWLPADGKQAIVAAVLAVQGEQSDTPA</sequence>
<dbReference type="HOGENOM" id="CLU_2511424_0_0_11"/>
<keyword evidence="3" id="KW-1185">Reference proteome</keyword>
<feature type="region of interest" description="Disordered" evidence="1">
    <location>
        <begin position="1"/>
        <end position="40"/>
    </location>
</feature>
<protein>
    <submittedName>
        <fullName evidence="2">Uncharacterized protein</fullName>
    </submittedName>
</protein>